<sequence length="578" mass="64396">MAGMIEMSIPVFSWKTKEWMITSHLVRSRQVDDLSHPIKQPVIRSSSGSYRSSDRGQDLFNLGILGEMTATTRTPSPTITKRLLVISSLCVFFLGQETGGKDLSPTTTTVLRRHKPKELIFSDEFFDFDTSIWYHEHYPPGHKIFVNFLWISSSPPPLDTSASLFLPDSNVNSGRPKLTGVNPVQQLKLASFTLSVALALLRKEIGGSGGGDLFEVSKMVKFTCCVCDSKSGVRKSMRSANEDSLWGILRGAVLDIGKIVRPDDLVCGGCFAFLHVNSKRGAVNLQLRLDQVAKSRPRSFSKPTPCEDPVASMELDTDVLPLPPNTDQNVPTSPRIQHNIPPPHQVVPVPVGVPRIPVVDVPIPSVISTQSHCFVCKSPVRTRIKKRAIIEVFIRRGILIPENNRCCREHLHGEMLKEDVLTSLVSARDSSSLTGEQVSKWMVTLRGIITEKKLPIDFSKDSRLTNSDYEMLLGVSIDNFDVLLAHCQGSVRNTANRSVRNSLAIFLMKLRLNLSQRVIAFLFGISHQSTISETISSVLKSLLASFAPLYTGYGHKTGQELFDQHMRPFFYIYPWRPS</sequence>
<dbReference type="OrthoDB" id="10049726at2759"/>
<evidence type="ECO:0000313" key="3">
    <source>
        <dbReference type="Proteomes" id="UP000198287"/>
    </source>
</evidence>
<dbReference type="InterPro" id="IPR027805">
    <property type="entry name" value="Transposase_HTH_dom"/>
</dbReference>
<dbReference type="Proteomes" id="UP000198287">
    <property type="component" value="Unassembled WGS sequence"/>
</dbReference>
<name>A0A226DRG9_FOLCA</name>
<feature type="domain" description="Transposase Helix-turn-helix" evidence="1">
    <location>
        <begin position="499"/>
        <end position="542"/>
    </location>
</feature>
<evidence type="ECO:0000313" key="2">
    <source>
        <dbReference type="EMBL" id="OXA46806.1"/>
    </source>
</evidence>
<dbReference type="EMBL" id="LNIX01000014">
    <property type="protein sequence ID" value="OXA46806.1"/>
    <property type="molecule type" value="Genomic_DNA"/>
</dbReference>
<organism evidence="2 3">
    <name type="scientific">Folsomia candida</name>
    <name type="common">Springtail</name>
    <dbReference type="NCBI Taxonomy" id="158441"/>
    <lineage>
        <taxon>Eukaryota</taxon>
        <taxon>Metazoa</taxon>
        <taxon>Ecdysozoa</taxon>
        <taxon>Arthropoda</taxon>
        <taxon>Hexapoda</taxon>
        <taxon>Collembola</taxon>
        <taxon>Entomobryomorpha</taxon>
        <taxon>Isotomoidea</taxon>
        <taxon>Isotomidae</taxon>
        <taxon>Proisotominae</taxon>
        <taxon>Folsomia</taxon>
    </lineage>
</organism>
<protein>
    <recommendedName>
        <fullName evidence="1">Transposase Helix-turn-helix domain-containing protein</fullName>
    </recommendedName>
</protein>
<keyword evidence="3" id="KW-1185">Reference proteome</keyword>
<gene>
    <name evidence="2" type="ORF">Fcan01_18239</name>
</gene>
<evidence type="ECO:0000259" key="1">
    <source>
        <dbReference type="Pfam" id="PF13613"/>
    </source>
</evidence>
<comment type="caution">
    <text evidence="2">The sequence shown here is derived from an EMBL/GenBank/DDBJ whole genome shotgun (WGS) entry which is preliminary data.</text>
</comment>
<dbReference type="AlphaFoldDB" id="A0A226DRG9"/>
<reference evidence="2 3" key="1">
    <citation type="submission" date="2015-12" db="EMBL/GenBank/DDBJ databases">
        <title>The genome of Folsomia candida.</title>
        <authorList>
            <person name="Faddeeva A."/>
            <person name="Derks M.F."/>
            <person name="Anvar Y."/>
            <person name="Smit S."/>
            <person name="Van Straalen N."/>
            <person name="Roelofs D."/>
        </authorList>
    </citation>
    <scope>NUCLEOTIDE SEQUENCE [LARGE SCALE GENOMIC DNA]</scope>
    <source>
        <strain evidence="2 3">VU population</strain>
        <tissue evidence="2">Whole body</tissue>
    </source>
</reference>
<dbReference type="Pfam" id="PF13613">
    <property type="entry name" value="HTH_Tnp_4"/>
    <property type="match status" value="1"/>
</dbReference>
<proteinExistence type="predicted"/>
<accession>A0A226DRG9</accession>